<dbReference type="SUPFAM" id="SSF82171">
    <property type="entry name" value="DPP6 N-terminal domain-like"/>
    <property type="match status" value="1"/>
</dbReference>
<dbReference type="EMBL" id="LHSG01000021">
    <property type="protein sequence ID" value="KPD21067.1"/>
    <property type="molecule type" value="Genomic_DNA"/>
</dbReference>
<dbReference type="AlphaFoldDB" id="A0A837NCM5"/>
<dbReference type="Gene3D" id="3.40.50.1820">
    <property type="entry name" value="alpha/beta hydrolase"/>
    <property type="match status" value="1"/>
</dbReference>
<proteinExistence type="predicted"/>
<evidence type="ECO:0000256" key="1">
    <source>
        <dbReference type="ARBA" id="ARBA00022801"/>
    </source>
</evidence>
<evidence type="ECO:0000313" key="4">
    <source>
        <dbReference type="Proteomes" id="UP000053030"/>
    </source>
</evidence>
<comment type="caution">
    <text evidence="3">The sequence shown here is derived from an EMBL/GenBank/DDBJ whole genome shotgun (WGS) entry which is preliminary data.</text>
</comment>
<keyword evidence="4" id="KW-1185">Reference proteome</keyword>
<accession>A0A837NCM5</accession>
<dbReference type="Pfam" id="PF00326">
    <property type="entry name" value="Peptidase_S9"/>
    <property type="match status" value="1"/>
</dbReference>
<dbReference type="GO" id="GO:0006508">
    <property type="term" value="P:proteolysis"/>
    <property type="evidence" value="ECO:0007669"/>
    <property type="project" value="InterPro"/>
</dbReference>
<gene>
    <name evidence="3" type="ORF">AFK76_12225</name>
</gene>
<name>A0A837NCM5_9GAMM</name>
<dbReference type="SUPFAM" id="SSF53474">
    <property type="entry name" value="alpha/beta-Hydrolases"/>
    <property type="match status" value="1"/>
</dbReference>
<organism evidence="3 4">
    <name type="scientific">Idiomarina zobellii</name>
    <dbReference type="NCBI Taxonomy" id="86103"/>
    <lineage>
        <taxon>Bacteria</taxon>
        <taxon>Pseudomonadati</taxon>
        <taxon>Pseudomonadota</taxon>
        <taxon>Gammaproteobacteria</taxon>
        <taxon>Alteromonadales</taxon>
        <taxon>Idiomarinaceae</taxon>
        <taxon>Idiomarina</taxon>
    </lineage>
</organism>
<reference evidence="3 4" key="1">
    <citation type="submission" date="2015-08" db="EMBL/GenBank/DDBJ databases">
        <title>Genome sequencing and assembly of the deep-sea bacterium Idiomarina zobellii.</title>
        <authorList>
            <person name="Mithoefer S.D."/>
            <person name="Rheaume B.A."/>
            <person name="MacLea K.S."/>
        </authorList>
    </citation>
    <scope>NUCLEOTIDE SEQUENCE [LARGE SCALE GENOMIC DNA]</scope>
    <source>
        <strain evidence="3 4">KMM 231</strain>
    </source>
</reference>
<keyword evidence="1" id="KW-0378">Hydrolase</keyword>
<feature type="domain" description="Peptidase S9 prolyl oligopeptidase catalytic" evidence="2">
    <location>
        <begin position="275"/>
        <end position="484"/>
    </location>
</feature>
<dbReference type="PANTHER" id="PTHR42776">
    <property type="entry name" value="SERINE PEPTIDASE S9 FAMILY MEMBER"/>
    <property type="match status" value="1"/>
</dbReference>
<dbReference type="InterPro" id="IPR001375">
    <property type="entry name" value="Peptidase_S9_cat"/>
</dbReference>
<dbReference type="InterPro" id="IPR029058">
    <property type="entry name" value="AB_hydrolase_fold"/>
</dbReference>
<sequence>MLQGYNERENYPVPYKVDIYDSTFEKLFINRYEVSSWFTDNEGRVVLGLAYDEENPLLRTFWYSDAGTEEWRKLKSFEVTKDATFNPVGFDSEKHLAYVLSDYKTGRVSLYTFNIETGEYVDLIYTNSDYDVSSVIEKDDKIIGVTYFDDYQQKHYLNKTDGKQNELIKNTFKQLETYIVSRSQDKKRLLVYGVKDNIPGRYFLVDLKNSKATPWYSEYPYLEGKKLAKKESFNITTDDGLTIHGYLTRPVQQDGEVPLILFPHGGPATRDYKYFDYAVQFLASRGYAVLQPNFRGSTGYGSAFETAGYEQWGLKMQDDIMDTVDWAVQQPGIDGDRMCVVGASYGGYVALTAAFKTPKRFRCFVSIAGISDLTEMVKADQTFDILSALRQQMIGSYQDETDVKRMDENSLINHVDKVKRPILLIHGDLDTRVRIAQSKDLYDVLKSANKPVKYVELEFGSHYLDRQPNRIKAFSEIEQFLDNNI</sequence>
<dbReference type="GO" id="GO:0004252">
    <property type="term" value="F:serine-type endopeptidase activity"/>
    <property type="evidence" value="ECO:0007669"/>
    <property type="project" value="TreeGrafter"/>
</dbReference>
<evidence type="ECO:0000259" key="2">
    <source>
        <dbReference type="Pfam" id="PF00326"/>
    </source>
</evidence>
<evidence type="ECO:0000313" key="3">
    <source>
        <dbReference type="EMBL" id="KPD21067.1"/>
    </source>
</evidence>
<protein>
    <recommendedName>
        <fullName evidence="2">Peptidase S9 prolyl oligopeptidase catalytic domain-containing protein</fullName>
    </recommendedName>
</protein>
<dbReference type="PANTHER" id="PTHR42776:SF27">
    <property type="entry name" value="DIPEPTIDYL PEPTIDASE FAMILY MEMBER 6"/>
    <property type="match status" value="1"/>
</dbReference>
<dbReference type="Proteomes" id="UP000053030">
    <property type="component" value="Unassembled WGS sequence"/>
</dbReference>